<keyword evidence="1" id="KW-1133">Transmembrane helix</keyword>
<keyword evidence="1" id="KW-0472">Membrane</keyword>
<dbReference type="EMBL" id="JAQOMS010000002">
    <property type="protein sequence ID" value="MDC2890590.1"/>
    <property type="molecule type" value="Genomic_DNA"/>
</dbReference>
<dbReference type="InterPro" id="IPR013655">
    <property type="entry name" value="PAS_fold_3"/>
</dbReference>
<keyword evidence="1" id="KW-0812">Transmembrane</keyword>
<dbReference type="InterPro" id="IPR035965">
    <property type="entry name" value="PAS-like_dom_sf"/>
</dbReference>
<gene>
    <name evidence="3" type="ORF">PN838_19885</name>
</gene>
<comment type="caution">
    <text evidence="3">The sequence shown here is derived from an EMBL/GenBank/DDBJ whole genome shotgun (WGS) entry which is preliminary data.</text>
</comment>
<reference evidence="3 4" key="1">
    <citation type="submission" date="2023-01" db="EMBL/GenBank/DDBJ databases">
        <title>Psychrosphaera sp. nov., isolated from marine algae.</title>
        <authorList>
            <person name="Bayburt H."/>
            <person name="Choi B.J."/>
            <person name="Kim J.M."/>
            <person name="Choi D.G."/>
            <person name="Jeon C.O."/>
        </authorList>
    </citation>
    <scope>NUCLEOTIDE SEQUENCE [LARGE SCALE GENOMIC DNA]</scope>
    <source>
        <strain evidence="3 4">G1-22</strain>
    </source>
</reference>
<protein>
    <submittedName>
        <fullName evidence="3">PAS domain-containing protein</fullName>
    </submittedName>
</protein>
<feature type="transmembrane region" description="Helical" evidence="1">
    <location>
        <begin position="80"/>
        <end position="100"/>
    </location>
</feature>
<evidence type="ECO:0000313" key="4">
    <source>
        <dbReference type="Proteomes" id="UP001528411"/>
    </source>
</evidence>
<keyword evidence="4" id="KW-1185">Reference proteome</keyword>
<sequence>MLLVLAFSANANEQANFNVVYKVITSADNQLFLVTDNGTWKVDGQYIVRVDSVTVEKLKLANFDFPKPVLSFNHVSENPSWHGIFIVIVGILLCIALFILQRDSSLKDKQYMTTLRQQKRLMDLCFWVTGDIVLDCDLEQNFVEKITDSKLFFDLDGITFLSDSYLNQIHPDDKSMFQTQYQAILAAGHNRFQLMYRFSDNNGDWRWIVERGCVIERASNGEAKRIVTNLRDESELRREQNNLVRINHALEKKIAAIKVQEQANKN</sequence>
<feature type="domain" description="PAS fold-3" evidence="2">
    <location>
        <begin position="161"/>
        <end position="227"/>
    </location>
</feature>
<evidence type="ECO:0000313" key="3">
    <source>
        <dbReference type="EMBL" id="MDC2890590.1"/>
    </source>
</evidence>
<dbReference type="SUPFAM" id="SSF55785">
    <property type="entry name" value="PYP-like sensor domain (PAS domain)"/>
    <property type="match status" value="1"/>
</dbReference>
<accession>A0ABT5FHB1</accession>
<organism evidence="3 4">
    <name type="scientific">Psychrosphaera algicola</name>
    <dbReference type="NCBI Taxonomy" id="3023714"/>
    <lineage>
        <taxon>Bacteria</taxon>
        <taxon>Pseudomonadati</taxon>
        <taxon>Pseudomonadota</taxon>
        <taxon>Gammaproteobacteria</taxon>
        <taxon>Alteromonadales</taxon>
        <taxon>Pseudoalteromonadaceae</taxon>
        <taxon>Psychrosphaera</taxon>
    </lineage>
</organism>
<proteinExistence type="predicted"/>
<name>A0ABT5FHB1_9GAMM</name>
<dbReference type="RefSeq" id="WP_272181739.1">
    <property type="nucleotide sequence ID" value="NZ_JAQOMS010000002.1"/>
</dbReference>
<evidence type="ECO:0000259" key="2">
    <source>
        <dbReference type="Pfam" id="PF08447"/>
    </source>
</evidence>
<dbReference type="Gene3D" id="3.30.450.20">
    <property type="entry name" value="PAS domain"/>
    <property type="match status" value="1"/>
</dbReference>
<dbReference type="Pfam" id="PF08447">
    <property type="entry name" value="PAS_3"/>
    <property type="match status" value="1"/>
</dbReference>
<evidence type="ECO:0000256" key="1">
    <source>
        <dbReference type="SAM" id="Phobius"/>
    </source>
</evidence>
<dbReference type="Proteomes" id="UP001528411">
    <property type="component" value="Unassembled WGS sequence"/>
</dbReference>